<name>A0ABS2PG30_9BACL</name>
<dbReference type="Proteomes" id="UP000741863">
    <property type="component" value="Unassembled WGS sequence"/>
</dbReference>
<dbReference type="Pfam" id="PF01081">
    <property type="entry name" value="Aldolase"/>
    <property type="match status" value="1"/>
</dbReference>
<dbReference type="SUPFAM" id="SSF51569">
    <property type="entry name" value="Aldolase"/>
    <property type="match status" value="1"/>
</dbReference>
<comment type="subunit">
    <text evidence="3">Homotrimer.</text>
</comment>
<keyword evidence="7" id="KW-1185">Reference proteome</keyword>
<evidence type="ECO:0000256" key="3">
    <source>
        <dbReference type="ARBA" id="ARBA00011233"/>
    </source>
</evidence>
<comment type="similarity">
    <text evidence="2">Belongs to the KHG/KDPG aldolase family.</text>
</comment>
<protein>
    <submittedName>
        <fullName evidence="6">2-dehydro-3-deoxyphosphogluconate aldolase/(4S)-4-hydroxy-2-oxoglutarate aldolase</fullName>
        <ecNumber evidence="6">4.1.2.14</ecNumber>
        <ecNumber evidence="6">4.1.3.42</ecNumber>
    </submittedName>
</protein>
<evidence type="ECO:0000256" key="2">
    <source>
        <dbReference type="ARBA" id="ARBA00006906"/>
    </source>
</evidence>
<comment type="pathway">
    <text evidence="1">Carbohydrate acid metabolism.</text>
</comment>
<accession>A0ABS2PG30</accession>
<gene>
    <name evidence="6" type="ORF">JOD17_003491</name>
</gene>
<proteinExistence type="inferred from homology"/>
<comment type="caution">
    <text evidence="6">The sequence shown here is derived from an EMBL/GenBank/DDBJ whole genome shotgun (WGS) entry which is preliminary data.</text>
</comment>
<keyword evidence="4 6" id="KW-0456">Lyase</keyword>
<dbReference type="Gene3D" id="3.20.20.70">
    <property type="entry name" value="Aldolase class I"/>
    <property type="match status" value="1"/>
</dbReference>
<organism evidence="6 7">
    <name type="scientific">Geomicrobium sediminis</name>
    <dbReference type="NCBI Taxonomy" id="1347788"/>
    <lineage>
        <taxon>Bacteria</taxon>
        <taxon>Bacillati</taxon>
        <taxon>Bacillota</taxon>
        <taxon>Bacilli</taxon>
        <taxon>Bacillales</taxon>
        <taxon>Geomicrobium</taxon>
    </lineage>
</organism>
<evidence type="ECO:0000256" key="1">
    <source>
        <dbReference type="ARBA" id="ARBA00004761"/>
    </source>
</evidence>
<dbReference type="InterPro" id="IPR000887">
    <property type="entry name" value="Aldlse_KDPG_KHG"/>
</dbReference>
<evidence type="ECO:0000256" key="5">
    <source>
        <dbReference type="ARBA" id="ARBA00023277"/>
    </source>
</evidence>
<evidence type="ECO:0000313" key="7">
    <source>
        <dbReference type="Proteomes" id="UP000741863"/>
    </source>
</evidence>
<dbReference type="PANTHER" id="PTHR30246:SF1">
    <property type="entry name" value="2-DEHYDRO-3-DEOXY-6-PHOSPHOGALACTONATE ALDOLASE-RELATED"/>
    <property type="match status" value="1"/>
</dbReference>
<dbReference type="InterPro" id="IPR013785">
    <property type="entry name" value="Aldolase_TIM"/>
</dbReference>
<dbReference type="CDD" id="cd00452">
    <property type="entry name" value="KDPG_aldolase"/>
    <property type="match status" value="1"/>
</dbReference>
<reference evidence="6 7" key="1">
    <citation type="submission" date="2021-01" db="EMBL/GenBank/DDBJ databases">
        <title>Genomic Encyclopedia of Type Strains, Phase IV (KMG-IV): sequencing the most valuable type-strain genomes for metagenomic binning, comparative biology and taxonomic classification.</title>
        <authorList>
            <person name="Goeker M."/>
        </authorList>
    </citation>
    <scope>NUCLEOTIDE SEQUENCE [LARGE SCALE GENOMIC DNA]</scope>
    <source>
        <strain evidence="6 7">DSM 25540</strain>
    </source>
</reference>
<dbReference type="EMBL" id="JAFBEC010000012">
    <property type="protein sequence ID" value="MBM7634385.1"/>
    <property type="molecule type" value="Genomic_DNA"/>
</dbReference>
<dbReference type="PANTHER" id="PTHR30246">
    <property type="entry name" value="2-KETO-3-DEOXY-6-PHOSPHOGLUCONATE ALDOLASE"/>
    <property type="match status" value="1"/>
</dbReference>
<dbReference type="GO" id="GO:0106009">
    <property type="term" value="F:(4S)-4-hydroxy-2-oxoglutarate aldolase activity"/>
    <property type="evidence" value="ECO:0007669"/>
    <property type="project" value="UniProtKB-EC"/>
</dbReference>
<dbReference type="EC" id="4.1.2.14" evidence="6"/>
<evidence type="ECO:0000256" key="4">
    <source>
        <dbReference type="ARBA" id="ARBA00023239"/>
    </source>
</evidence>
<keyword evidence="5" id="KW-0119">Carbohydrate metabolism</keyword>
<dbReference type="NCBIfam" id="TIGR01182">
    <property type="entry name" value="eda"/>
    <property type="match status" value="1"/>
</dbReference>
<sequence>MKNIDKLLESGVVAVMRKLPFENIEDIALALVEGGVTGLEVTVDSDRAYEAIQKCKAVVGDRAIVGAGTVLNGEHAEEAIEAGAEFIFAPILDEETIKVANKHQVIVIPGVFTPTEAQQAYLYGADIVKVFPADSLGPAFIKGLQGPLSHIPMMPTGGIDETNIASFIKAGAVAAGAGGSLLKKSLIEQQDWQGLRDHAAKFVEAARV</sequence>
<evidence type="ECO:0000313" key="6">
    <source>
        <dbReference type="EMBL" id="MBM7634385.1"/>
    </source>
</evidence>
<dbReference type="RefSeq" id="WP_204699162.1">
    <property type="nucleotide sequence ID" value="NZ_JAFBEC010000012.1"/>
</dbReference>
<dbReference type="GO" id="GO:0008675">
    <property type="term" value="F:2-dehydro-3-deoxy-phosphogluconate aldolase activity"/>
    <property type="evidence" value="ECO:0007669"/>
    <property type="project" value="UniProtKB-EC"/>
</dbReference>
<dbReference type="EC" id="4.1.3.42" evidence="6"/>